<protein>
    <submittedName>
        <fullName evidence="2">Uncharacterized protein</fullName>
    </submittedName>
</protein>
<name>A0A5E6ZYP2_PSEFL</name>
<sequence>MSIDQISSPKGVGPHATKSRGAITDAATDEELNRAGGTAEGFVLVLESSSPFSCLLKRPEVIRRGGPT</sequence>
<dbReference type="OrthoDB" id="6969611at2"/>
<dbReference type="Proteomes" id="UP000326018">
    <property type="component" value="Unassembled WGS sequence"/>
</dbReference>
<organism evidence="2 3">
    <name type="scientific">Pseudomonas fluorescens</name>
    <dbReference type="NCBI Taxonomy" id="294"/>
    <lineage>
        <taxon>Bacteria</taxon>
        <taxon>Pseudomonadati</taxon>
        <taxon>Pseudomonadota</taxon>
        <taxon>Gammaproteobacteria</taxon>
        <taxon>Pseudomonadales</taxon>
        <taxon>Pseudomonadaceae</taxon>
        <taxon>Pseudomonas</taxon>
    </lineage>
</organism>
<accession>A0A5E6ZYP2</accession>
<feature type="region of interest" description="Disordered" evidence="1">
    <location>
        <begin position="1"/>
        <end position="30"/>
    </location>
</feature>
<dbReference type="AlphaFoldDB" id="A0A5E6ZYP2"/>
<evidence type="ECO:0000313" key="2">
    <source>
        <dbReference type="EMBL" id="VVN70965.1"/>
    </source>
</evidence>
<dbReference type="EMBL" id="CABVIB010000002">
    <property type="protein sequence ID" value="VVN70965.1"/>
    <property type="molecule type" value="Genomic_DNA"/>
</dbReference>
<proteinExistence type="predicted"/>
<reference evidence="2 3" key="1">
    <citation type="submission" date="2019-09" db="EMBL/GenBank/DDBJ databases">
        <authorList>
            <person name="Chandra G."/>
            <person name="Truman W A."/>
        </authorList>
    </citation>
    <scope>NUCLEOTIDE SEQUENCE [LARGE SCALE GENOMIC DNA]</scope>
    <source>
        <strain evidence="2">PS712</strain>
    </source>
</reference>
<gene>
    <name evidence="2" type="ORF">PS712_00406</name>
</gene>
<evidence type="ECO:0000313" key="3">
    <source>
        <dbReference type="Proteomes" id="UP000326018"/>
    </source>
</evidence>
<evidence type="ECO:0000256" key="1">
    <source>
        <dbReference type="SAM" id="MobiDB-lite"/>
    </source>
</evidence>